<sequence>MEQVYLVFEFQRSTMRIDVQVYRTSALAQKYVHARLAQLSAGTEAKVDEANQEWHLADGSYLSIQQKPVQD</sequence>
<protein>
    <submittedName>
        <fullName evidence="1">Uncharacterized protein</fullName>
    </submittedName>
</protein>
<name>A0A9D1U4C6_9LACO</name>
<reference evidence="1" key="2">
    <citation type="submission" date="2021-04" db="EMBL/GenBank/DDBJ databases">
        <authorList>
            <person name="Gilroy R."/>
        </authorList>
    </citation>
    <scope>NUCLEOTIDE SEQUENCE</scope>
    <source>
        <strain evidence="1">ChiHejej3B27-2180</strain>
    </source>
</reference>
<accession>A0A9D1U4C6</accession>
<dbReference type="Proteomes" id="UP000886878">
    <property type="component" value="Unassembled WGS sequence"/>
</dbReference>
<evidence type="ECO:0000313" key="2">
    <source>
        <dbReference type="Proteomes" id="UP000886878"/>
    </source>
</evidence>
<dbReference type="EMBL" id="DXGK01000108">
    <property type="protein sequence ID" value="HIW70740.1"/>
    <property type="molecule type" value="Genomic_DNA"/>
</dbReference>
<gene>
    <name evidence="1" type="ORF">H9876_05180</name>
</gene>
<reference evidence="1" key="1">
    <citation type="journal article" date="2021" name="PeerJ">
        <title>Extensive microbial diversity within the chicken gut microbiome revealed by metagenomics and culture.</title>
        <authorList>
            <person name="Gilroy R."/>
            <person name="Ravi A."/>
            <person name="Getino M."/>
            <person name="Pursley I."/>
            <person name="Horton D.L."/>
            <person name="Alikhan N.F."/>
            <person name="Baker D."/>
            <person name="Gharbi K."/>
            <person name="Hall N."/>
            <person name="Watson M."/>
            <person name="Adriaenssens E.M."/>
            <person name="Foster-Nyarko E."/>
            <person name="Jarju S."/>
            <person name="Secka A."/>
            <person name="Antonio M."/>
            <person name="Oren A."/>
            <person name="Chaudhuri R.R."/>
            <person name="La Ragione R."/>
            <person name="Hildebrand F."/>
            <person name="Pallen M.J."/>
        </authorList>
    </citation>
    <scope>NUCLEOTIDE SEQUENCE</scope>
    <source>
        <strain evidence="1">ChiHejej3B27-2180</strain>
    </source>
</reference>
<proteinExistence type="predicted"/>
<organism evidence="1 2">
    <name type="scientific">Candidatus Limosilactobacillus merdipullorum</name>
    <dbReference type="NCBI Taxonomy" id="2838653"/>
    <lineage>
        <taxon>Bacteria</taxon>
        <taxon>Bacillati</taxon>
        <taxon>Bacillota</taxon>
        <taxon>Bacilli</taxon>
        <taxon>Lactobacillales</taxon>
        <taxon>Lactobacillaceae</taxon>
        <taxon>Limosilactobacillus</taxon>
    </lineage>
</organism>
<evidence type="ECO:0000313" key="1">
    <source>
        <dbReference type="EMBL" id="HIW70740.1"/>
    </source>
</evidence>
<comment type="caution">
    <text evidence="1">The sequence shown here is derived from an EMBL/GenBank/DDBJ whole genome shotgun (WGS) entry which is preliminary data.</text>
</comment>
<dbReference type="AlphaFoldDB" id="A0A9D1U4C6"/>